<keyword evidence="1" id="KW-0805">Transcription regulation</keyword>
<evidence type="ECO:0000256" key="4">
    <source>
        <dbReference type="PROSITE-ProRule" id="PRU00335"/>
    </source>
</evidence>
<dbReference type="Pfam" id="PF00440">
    <property type="entry name" value="TetR_N"/>
    <property type="match status" value="1"/>
</dbReference>
<gene>
    <name evidence="7" type="ORF">ACFOY2_09630</name>
</gene>
<dbReference type="Proteomes" id="UP001595851">
    <property type="component" value="Unassembled WGS sequence"/>
</dbReference>
<dbReference type="EMBL" id="JBHSBI010000004">
    <property type="protein sequence ID" value="MFC4007483.1"/>
    <property type="molecule type" value="Genomic_DNA"/>
</dbReference>
<dbReference type="SUPFAM" id="SSF46689">
    <property type="entry name" value="Homeodomain-like"/>
    <property type="match status" value="1"/>
</dbReference>
<evidence type="ECO:0000256" key="1">
    <source>
        <dbReference type="ARBA" id="ARBA00023015"/>
    </source>
</evidence>
<organism evidence="7 8">
    <name type="scientific">Nonomuraea purpurea</name>
    <dbReference type="NCBI Taxonomy" id="1849276"/>
    <lineage>
        <taxon>Bacteria</taxon>
        <taxon>Bacillati</taxon>
        <taxon>Actinomycetota</taxon>
        <taxon>Actinomycetes</taxon>
        <taxon>Streptosporangiales</taxon>
        <taxon>Streptosporangiaceae</taxon>
        <taxon>Nonomuraea</taxon>
    </lineage>
</organism>
<dbReference type="InterPro" id="IPR009057">
    <property type="entry name" value="Homeodomain-like_sf"/>
</dbReference>
<dbReference type="InterPro" id="IPR041678">
    <property type="entry name" value="TetR_C_16"/>
</dbReference>
<protein>
    <submittedName>
        <fullName evidence="7">TetR family transcriptional regulator</fullName>
    </submittedName>
</protein>
<feature type="region of interest" description="Disordered" evidence="5">
    <location>
        <begin position="182"/>
        <end position="246"/>
    </location>
</feature>
<accession>A0ABV8G1A3</accession>
<proteinExistence type="predicted"/>
<dbReference type="RefSeq" id="WP_379527607.1">
    <property type="nucleotide sequence ID" value="NZ_JBHSBI010000004.1"/>
</dbReference>
<evidence type="ECO:0000256" key="2">
    <source>
        <dbReference type="ARBA" id="ARBA00023125"/>
    </source>
</evidence>
<dbReference type="PANTHER" id="PTHR30055">
    <property type="entry name" value="HTH-TYPE TRANSCRIPTIONAL REGULATOR RUTR"/>
    <property type="match status" value="1"/>
</dbReference>
<keyword evidence="3" id="KW-0804">Transcription</keyword>
<feature type="compositionally biased region" description="Low complexity" evidence="5">
    <location>
        <begin position="216"/>
        <end position="240"/>
    </location>
</feature>
<dbReference type="PROSITE" id="PS50977">
    <property type="entry name" value="HTH_TETR_2"/>
    <property type="match status" value="1"/>
</dbReference>
<feature type="compositionally biased region" description="Polar residues" evidence="5">
    <location>
        <begin position="187"/>
        <end position="215"/>
    </location>
</feature>
<evidence type="ECO:0000259" key="6">
    <source>
        <dbReference type="PROSITE" id="PS50977"/>
    </source>
</evidence>
<dbReference type="InterPro" id="IPR036271">
    <property type="entry name" value="Tet_transcr_reg_TetR-rel_C_sf"/>
</dbReference>
<name>A0ABV8G1A3_9ACTN</name>
<dbReference type="SUPFAM" id="SSF48498">
    <property type="entry name" value="Tetracyclin repressor-like, C-terminal domain"/>
    <property type="match status" value="1"/>
</dbReference>
<comment type="caution">
    <text evidence="7">The sequence shown here is derived from an EMBL/GenBank/DDBJ whole genome shotgun (WGS) entry which is preliminary data.</text>
</comment>
<reference evidence="8" key="1">
    <citation type="journal article" date="2019" name="Int. J. Syst. Evol. Microbiol.">
        <title>The Global Catalogue of Microorganisms (GCM) 10K type strain sequencing project: providing services to taxonomists for standard genome sequencing and annotation.</title>
        <authorList>
            <consortium name="The Broad Institute Genomics Platform"/>
            <consortium name="The Broad Institute Genome Sequencing Center for Infectious Disease"/>
            <person name="Wu L."/>
            <person name="Ma J."/>
        </authorList>
    </citation>
    <scope>NUCLEOTIDE SEQUENCE [LARGE SCALE GENOMIC DNA]</scope>
    <source>
        <strain evidence="8">TBRC 1276</strain>
    </source>
</reference>
<evidence type="ECO:0000256" key="3">
    <source>
        <dbReference type="ARBA" id="ARBA00023163"/>
    </source>
</evidence>
<feature type="DNA-binding region" description="H-T-H motif" evidence="4">
    <location>
        <begin position="30"/>
        <end position="49"/>
    </location>
</feature>
<dbReference type="Pfam" id="PF17920">
    <property type="entry name" value="TetR_C_16"/>
    <property type="match status" value="1"/>
</dbReference>
<dbReference type="InterPro" id="IPR050109">
    <property type="entry name" value="HTH-type_TetR-like_transc_reg"/>
</dbReference>
<keyword evidence="8" id="KW-1185">Reference proteome</keyword>
<sequence length="246" mass="25665">MPKRDREATRARLLEAARLRFAREGYDATSVRDIAGDTGVDATLIFRYFGSKKGLFDEATAAPDIPHNLLDGPQEELVARMLGSVVFADWTKYGGEHPLVAMLRSSAHEDTRQRIRKEVCDTYVRALEELAQGEDAELRAELLSAWLVGIGILRSVIATPALAEAEPGDLAPHLATVATGLLGRPMSGTTSLPTSATTDSPAPGTTDSPAPGTTDSPAPGTTGSPASGTTGSPASGASGPQEPSEG</sequence>
<dbReference type="Gene3D" id="1.10.357.10">
    <property type="entry name" value="Tetracycline Repressor, domain 2"/>
    <property type="match status" value="1"/>
</dbReference>
<dbReference type="PRINTS" id="PR00455">
    <property type="entry name" value="HTHTETR"/>
</dbReference>
<evidence type="ECO:0000256" key="5">
    <source>
        <dbReference type="SAM" id="MobiDB-lite"/>
    </source>
</evidence>
<keyword evidence="2 4" id="KW-0238">DNA-binding</keyword>
<evidence type="ECO:0000313" key="7">
    <source>
        <dbReference type="EMBL" id="MFC4007483.1"/>
    </source>
</evidence>
<evidence type="ECO:0000313" key="8">
    <source>
        <dbReference type="Proteomes" id="UP001595851"/>
    </source>
</evidence>
<dbReference type="PANTHER" id="PTHR30055:SF234">
    <property type="entry name" value="HTH-TYPE TRANSCRIPTIONAL REGULATOR BETI"/>
    <property type="match status" value="1"/>
</dbReference>
<feature type="domain" description="HTH tetR-type" evidence="6">
    <location>
        <begin position="7"/>
        <end position="67"/>
    </location>
</feature>
<dbReference type="InterPro" id="IPR001647">
    <property type="entry name" value="HTH_TetR"/>
</dbReference>